<dbReference type="AlphaFoldDB" id="A0A2X1XV61"/>
<feature type="transmembrane region" description="Helical" evidence="1">
    <location>
        <begin position="32"/>
        <end position="50"/>
    </location>
</feature>
<evidence type="ECO:0000313" key="2">
    <source>
        <dbReference type="EMBL" id="SPY46647.1"/>
    </source>
</evidence>
<evidence type="ECO:0000313" key="3">
    <source>
        <dbReference type="Proteomes" id="UP000250070"/>
    </source>
</evidence>
<keyword evidence="1" id="KW-0812">Transmembrane</keyword>
<dbReference type="STRING" id="54005.HMPREF3229_00014"/>
<feature type="transmembrane region" description="Helical" evidence="1">
    <location>
        <begin position="6"/>
        <end position="25"/>
    </location>
</feature>
<protein>
    <submittedName>
        <fullName evidence="2">Protein of uncharacterized function (DUF2871)</fullName>
    </submittedName>
</protein>
<keyword evidence="1" id="KW-0472">Membrane</keyword>
<accession>A0A2X1XV61</accession>
<feature type="transmembrane region" description="Helical" evidence="1">
    <location>
        <begin position="102"/>
        <end position="123"/>
    </location>
</feature>
<reference evidence="2 3" key="1">
    <citation type="submission" date="2018-06" db="EMBL/GenBank/DDBJ databases">
        <authorList>
            <consortium name="Pathogen Informatics"/>
            <person name="Doyle S."/>
        </authorList>
    </citation>
    <scope>NUCLEOTIDE SEQUENCE [LARGE SCALE GENOMIC DNA]</scope>
    <source>
        <strain evidence="2 3">NCTC13076</strain>
    </source>
</reference>
<feature type="transmembrane region" description="Helical" evidence="1">
    <location>
        <begin position="129"/>
        <end position="146"/>
    </location>
</feature>
<dbReference type="InterPro" id="IPR021299">
    <property type="entry name" value="DUF2871"/>
</dbReference>
<dbReference type="Pfam" id="PF11070">
    <property type="entry name" value="DUF2871"/>
    <property type="match status" value="1"/>
</dbReference>
<dbReference type="RefSeq" id="WP_112889493.1">
    <property type="nucleotide sequence ID" value="NZ_CP068103.1"/>
</dbReference>
<gene>
    <name evidence="2" type="ORF">NCTC13076_00648</name>
</gene>
<sequence>MNQFEIFFDGLYLSLVIFLGIRMLLINHKDSLTLGSMTLLLGLGDSFHLVPRIIANVMDNGFAINSTSLFVGTRVSSITMSVFYLLFYFYIKKTKDLKNKGLDLTMLGLFALRVVTVFISFKGDGSMDLISNLPFVIMGLVDIFLLFKNRSREEFRRLYIYVFFSFLFYIPVVLFKNIYPTIGMLMMPKTVMYVLIVLKLYKNLQDDFVKRDLMEYAFAYLLSGILVGASYRELGKVFEVTKYMSLAHTHLIILGFALPGIFYLLVKNSDLSDEKIKKLFNIYNFGIYLAFTSMIIHGLVDPHLPMRLTEIGLISISGVGHILLTISIVLLGVNALRSREIKTA</sequence>
<feature type="transmembrane region" description="Helical" evidence="1">
    <location>
        <begin position="243"/>
        <end position="266"/>
    </location>
</feature>
<feature type="transmembrane region" description="Helical" evidence="1">
    <location>
        <begin position="70"/>
        <end position="90"/>
    </location>
</feature>
<feature type="transmembrane region" description="Helical" evidence="1">
    <location>
        <begin position="213"/>
        <end position="231"/>
    </location>
</feature>
<dbReference type="GeneID" id="83862162"/>
<feature type="transmembrane region" description="Helical" evidence="1">
    <location>
        <begin position="311"/>
        <end position="333"/>
    </location>
</feature>
<dbReference type="Proteomes" id="UP000250070">
    <property type="component" value="Unassembled WGS sequence"/>
</dbReference>
<keyword evidence="1" id="KW-1133">Transmembrane helix</keyword>
<evidence type="ECO:0000256" key="1">
    <source>
        <dbReference type="SAM" id="Phobius"/>
    </source>
</evidence>
<feature type="transmembrane region" description="Helical" evidence="1">
    <location>
        <begin position="158"/>
        <end position="175"/>
    </location>
</feature>
<feature type="transmembrane region" description="Helical" evidence="1">
    <location>
        <begin position="181"/>
        <end position="201"/>
    </location>
</feature>
<dbReference type="EMBL" id="UATM01000032">
    <property type="protein sequence ID" value="SPY46647.1"/>
    <property type="molecule type" value="Genomic_DNA"/>
</dbReference>
<name>A0A2X1XV61_9FIRM</name>
<proteinExistence type="predicted"/>
<organism evidence="2 3">
    <name type="scientific">Peptoniphilus harei</name>
    <dbReference type="NCBI Taxonomy" id="54005"/>
    <lineage>
        <taxon>Bacteria</taxon>
        <taxon>Bacillati</taxon>
        <taxon>Bacillota</taxon>
        <taxon>Tissierellia</taxon>
        <taxon>Tissierellales</taxon>
        <taxon>Peptoniphilaceae</taxon>
        <taxon>Peptoniphilus</taxon>
    </lineage>
</organism>
<feature type="transmembrane region" description="Helical" evidence="1">
    <location>
        <begin position="278"/>
        <end position="299"/>
    </location>
</feature>
<dbReference type="OrthoDB" id="1644899at2"/>